<evidence type="ECO:0000313" key="3">
    <source>
        <dbReference type="Proteomes" id="UP000036356"/>
    </source>
</evidence>
<keyword evidence="1" id="KW-0812">Transmembrane</keyword>
<feature type="transmembrane region" description="Helical" evidence="1">
    <location>
        <begin position="230"/>
        <end position="252"/>
    </location>
</feature>
<comment type="caution">
    <text evidence="2">The sequence shown here is derived from an EMBL/GenBank/DDBJ whole genome shotgun (WGS) entry which is preliminary data.</text>
</comment>
<feature type="transmembrane region" description="Helical" evidence="1">
    <location>
        <begin position="94"/>
        <end position="114"/>
    </location>
</feature>
<proteinExistence type="predicted"/>
<feature type="transmembrane region" description="Helical" evidence="1">
    <location>
        <begin position="17"/>
        <end position="35"/>
    </location>
</feature>
<feature type="transmembrane region" description="Helical" evidence="1">
    <location>
        <begin position="161"/>
        <end position="183"/>
    </location>
</feature>
<organism evidence="2 3">
    <name type="scientific">Desulfosporosinus acididurans</name>
    <dbReference type="NCBI Taxonomy" id="476652"/>
    <lineage>
        <taxon>Bacteria</taxon>
        <taxon>Bacillati</taxon>
        <taxon>Bacillota</taxon>
        <taxon>Clostridia</taxon>
        <taxon>Eubacteriales</taxon>
        <taxon>Desulfitobacteriaceae</taxon>
        <taxon>Desulfosporosinus</taxon>
    </lineage>
</organism>
<accession>A0A0J1FMS7</accession>
<dbReference type="PATRIC" id="fig|476652.3.peg.3291"/>
<dbReference type="EMBL" id="LDZY01000011">
    <property type="protein sequence ID" value="KLU64799.1"/>
    <property type="molecule type" value="Genomic_DNA"/>
</dbReference>
<keyword evidence="1" id="KW-0472">Membrane</keyword>
<dbReference type="Proteomes" id="UP000036356">
    <property type="component" value="Unassembled WGS sequence"/>
</dbReference>
<protein>
    <submittedName>
        <fullName evidence="2">Uncharacterized protein</fullName>
    </submittedName>
</protein>
<reference evidence="2 3" key="1">
    <citation type="submission" date="2015-06" db="EMBL/GenBank/DDBJ databases">
        <title>Draft genome of the moderately acidophilic sulfate reducer Candidatus Desulfosporosinus acididurans strain M1.</title>
        <authorList>
            <person name="Poehlein A."/>
            <person name="Petzsch P."/>
            <person name="Johnson B.D."/>
            <person name="Schloemann M."/>
            <person name="Daniel R."/>
            <person name="Muehling M."/>
        </authorList>
    </citation>
    <scope>NUCLEOTIDE SEQUENCE [LARGE SCALE GENOMIC DNA]</scope>
    <source>
        <strain evidence="2 3">M1</strain>
    </source>
</reference>
<keyword evidence="3" id="KW-1185">Reference proteome</keyword>
<gene>
    <name evidence="2" type="ORF">DEAC_c31270</name>
</gene>
<evidence type="ECO:0000256" key="1">
    <source>
        <dbReference type="SAM" id="Phobius"/>
    </source>
</evidence>
<feature type="transmembrane region" description="Helical" evidence="1">
    <location>
        <begin position="204"/>
        <end position="224"/>
    </location>
</feature>
<keyword evidence="1" id="KW-1133">Transmembrane helix</keyword>
<sequence length="269" mass="30727">MAITEKLGEQFNAIHKVIWIILLPVILDIGELYFFERIFHWEYMPVTKLFSLKLGFISAPPSIRYILEDFPSLIFQYNTGTFRGVITQINLTNMLLLLSVVLVTSFLDSGYLAVISQAGRKRVNCKDFFIEGNRLWFKFFILALLKVIPTLLALIKKEFAYFSLVTVVFVYVQYSIVVDHVSLKDNFKLGISFLLNNLGLSFRMGFSFGFLFSIAGIFICFLTRSGFNGIVLGSMITAYFGAVMNKAVLEIYREVSEKQSKMVQEISVI</sequence>
<name>A0A0J1FMS7_9FIRM</name>
<feature type="transmembrane region" description="Helical" evidence="1">
    <location>
        <begin position="135"/>
        <end position="155"/>
    </location>
</feature>
<dbReference type="RefSeq" id="WP_053006462.1">
    <property type="nucleotide sequence ID" value="NZ_LDZY01000011.1"/>
</dbReference>
<dbReference type="AlphaFoldDB" id="A0A0J1FMS7"/>
<evidence type="ECO:0000313" key="2">
    <source>
        <dbReference type="EMBL" id="KLU64799.1"/>
    </source>
</evidence>